<evidence type="ECO:0000256" key="1">
    <source>
        <dbReference type="SAM" id="Phobius"/>
    </source>
</evidence>
<feature type="transmembrane region" description="Helical" evidence="1">
    <location>
        <begin position="51"/>
        <end position="71"/>
    </location>
</feature>
<protein>
    <recommendedName>
        <fullName evidence="4">Transmembrane protein</fullName>
    </recommendedName>
</protein>
<name>A0ABR2CZ07_9ROSI</name>
<gene>
    <name evidence="2" type="ORF">V6N12_029513</name>
</gene>
<comment type="caution">
    <text evidence="2">The sequence shown here is derived from an EMBL/GenBank/DDBJ whole genome shotgun (WGS) entry which is preliminary data.</text>
</comment>
<accession>A0ABR2CZ07</accession>
<dbReference type="Proteomes" id="UP001472677">
    <property type="component" value="Unassembled WGS sequence"/>
</dbReference>
<evidence type="ECO:0000313" key="2">
    <source>
        <dbReference type="EMBL" id="KAK8524651.1"/>
    </source>
</evidence>
<proteinExistence type="predicted"/>
<keyword evidence="1" id="KW-0472">Membrane</keyword>
<dbReference type="EMBL" id="JBBPBM010000041">
    <property type="protein sequence ID" value="KAK8524651.1"/>
    <property type="molecule type" value="Genomic_DNA"/>
</dbReference>
<dbReference type="PANTHER" id="PTHR36063:SF8">
    <property type="entry name" value="GENOME ASSEMBLY, CHROMOSOME: A06"/>
    <property type="match status" value="1"/>
</dbReference>
<keyword evidence="1" id="KW-1133">Transmembrane helix</keyword>
<keyword evidence="3" id="KW-1185">Reference proteome</keyword>
<evidence type="ECO:0008006" key="4">
    <source>
        <dbReference type="Google" id="ProtNLM"/>
    </source>
</evidence>
<organism evidence="2 3">
    <name type="scientific">Hibiscus sabdariffa</name>
    <name type="common">roselle</name>
    <dbReference type="NCBI Taxonomy" id="183260"/>
    <lineage>
        <taxon>Eukaryota</taxon>
        <taxon>Viridiplantae</taxon>
        <taxon>Streptophyta</taxon>
        <taxon>Embryophyta</taxon>
        <taxon>Tracheophyta</taxon>
        <taxon>Spermatophyta</taxon>
        <taxon>Magnoliopsida</taxon>
        <taxon>eudicotyledons</taxon>
        <taxon>Gunneridae</taxon>
        <taxon>Pentapetalae</taxon>
        <taxon>rosids</taxon>
        <taxon>malvids</taxon>
        <taxon>Malvales</taxon>
        <taxon>Malvaceae</taxon>
        <taxon>Malvoideae</taxon>
        <taxon>Hibiscus</taxon>
    </lineage>
</organism>
<keyword evidence="1" id="KW-0812">Transmembrane</keyword>
<reference evidence="2 3" key="1">
    <citation type="journal article" date="2024" name="G3 (Bethesda)">
        <title>Genome assembly of Hibiscus sabdariffa L. provides insights into metabolisms of medicinal natural products.</title>
        <authorList>
            <person name="Kim T."/>
        </authorList>
    </citation>
    <scope>NUCLEOTIDE SEQUENCE [LARGE SCALE GENOMIC DNA]</scope>
    <source>
        <strain evidence="2">TK-2024</strain>
        <tissue evidence="2">Old leaves</tissue>
    </source>
</reference>
<evidence type="ECO:0000313" key="3">
    <source>
        <dbReference type="Proteomes" id="UP001472677"/>
    </source>
</evidence>
<dbReference type="PANTHER" id="PTHR36063">
    <property type="entry name" value="ARABIDOPSIS THALIANA GENOMIC DNA, CHROMOSOME 5, P1 CLONE:MOK16"/>
    <property type="match status" value="1"/>
</dbReference>
<sequence length="77" mass="8776">MLMKGMEYWESSYEKAPSIVISHKKPSSRPRLETIIEEGSELNSEVGHMNLFFVLIPLSLSLSLSIVSYVLSYRNIV</sequence>